<feature type="transmembrane region" description="Helical" evidence="1">
    <location>
        <begin position="114"/>
        <end position="134"/>
    </location>
</feature>
<gene>
    <name evidence="2" type="ORF">KV110_30050</name>
</gene>
<feature type="transmembrane region" description="Helical" evidence="1">
    <location>
        <begin position="188"/>
        <end position="212"/>
    </location>
</feature>
<name>A0ABX8RK45_NOCIO</name>
<feature type="transmembrane region" description="Helical" evidence="1">
    <location>
        <begin position="50"/>
        <end position="75"/>
    </location>
</feature>
<keyword evidence="3" id="KW-1185">Reference proteome</keyword>
<evidence type="ECO:0000313" key="3">
    <source>
        <dbReference type="Proteomes" id="UP000694257"/>
    </source>
</evidence>
<dbReference type="RefSeq" id="WP_218470563.1">
    <property type="nucleotide sequence ID" value="NZ_BAABJN010000006.1"/>
</dbReference>
<evidence type="ECO:0000313" key="2">
    <source>
        <dbReference type="EMBL" id="QXN89691.1"/>
    </source>
</evidence>
<feature type="transmembrane region" description="Helical" evidence="1">
    <location>
        <begin position="82"/>
        <end position="102"/>
    </location>
</feature>
<keyword evidence="1" id="KW-0472">Membrane</keyword>
<dbReference type="Pfam" id="PF11361">
    <property type="entry name" value="DUF3159"/>
    <property type="match status" value="1"/>
</dbReference>
<keyword evidence="1" id="KW-0812">Transmembrane</keyword>
<dbReference type="EMBL" id="CP078145">
    <property type="protein sequence ID" value="QXN89691.1"/>
    <property type="molecule type" value="Genomic_DNA"/>
</dbReference>
<dbReference type="Proteomes" id="UP000694257">
    <property type="component" value="Chromosome"/>
</dbReference>
<organism evidence="2 3">
    <name type="scientific">Nocardia iowensis</name>
    <dbReference type="NCBI Taxonomy" id="204891"/>
    <lineage>
        <taxon>Bacteria</taxon>
        <taxon>Bacillati</taxon>
        <taxon>Actinomycetota</taxon>
        <taxon>Actinomycetes</taxon>
        <taxon>Mycobacteriales</taxon>
        <taxon>Nocardiaceae</taxon>
        <taxon>Nocardia</taxon>
    </lineage>
</organism>
<evidence type="ECO:0000256" key="1">
    <source>
        <dbReference type="SAM" id="Phobius"/>
    </source>
</evidence>
<reference evidence="2 3" key="1">
    <citation type="submission" date="2021-07" db="EMBL/GenBank/DDBJ databases">
        <title>Whole Genome Sequence of Nocardia Iowensis.</title>
        <authorList>
            <person name="Lamm A."/>
            <person name="Collins-Fairclough A.M."/>
            <person name="Bunk B."/>
            <person name="Sproer C."/>
        </authorList>
    </citation>
    <scope>NUCLEOTIDE SEQUENCE [LARGE SCALE GENOMIC DNA]</scope>
    <source>
        <strain evidence="2 3">NRRL 5646</strain>
    </source>
</reference>
<proteinExistence type="predicted"/>
<sequence>MNSDNQRAVLDSGASLAESRGVVSEMWGKFRAMHGPRHIVDGAAPAIGFLIGYSVAGAEVGVFLAILIAVVLAAVRLTQGDSVRVVAVAVLVILVFSLFVEITGEGRGFYLPEVAFSVVMTVLFGATLITGKPLSYPVSRKIRLEPTEPADPAARLRLHRRITFVWFVFWAVHVAVMVPLYVADKVVLLGTFALVFGKPALVVMLALTWLWVRRKTAAGVDAA</sequence>
<feature type="transmembrane region" description="Helical" evidence="1">
    <location>
        <begin position="164"/>
        <end position="182"/>
    </location>
</feature>
<dbReference type="InterPro" id="IPR016566">
    <property type="entry name" value="UCP010219"/>
</dbReference>
<accession>A0ABX8RK45</accession>
<keyword evidence="1" id="KW-1133">Transmembrane helix</keyword>
<protein>
    <submittedName>
        <fullName evidence="2">DUF3159 domain-containing protein</fullName>
    </submittedName>
</protein>